<dbReference type="RefSeq" id="WP_146566739.1">
    <property type="nucleotide sequence ID" value="NZ_SIHJ01000002.1"/>
</dbReference>
<comment type="caution">
    <text evidence="1">The sequence shown here is derived from an EMBL/GenBank/DDBJ whole genome shotgun (WGS) entry which is preliminary data.</text>
</comment>
<dbReference type="OrthoDB" id="226722at2"/>
<accession>A0A5C5V6V7</accession>
<reference evidence="1 2" key="1">
    <citation type="submission" date="2019-02" db="EMBL/GenBank/DDBJ databases">
        <title>Deep-cultivation of Planctomycetes and their phenomic and genomic characterization uncovers novel biology.</title>
        <authorList>
            <person name="Wiegand S."/>
            <person name="Jogler M."/>
            <person name="Boedeker C."/>
            <person name="Pinto D."/>
            <person name="Vollmers J."/>
            <person name="Rivas-Marin E."/>
            <person name="Kohn T."/>
            <person name="Peeters S.H."/>
            <person name="Heuer A."/>
            <person name="Rast P."/>
            <person name="Oberbeckmann S."/>
            <person name="Bunk B."/>
            <person name="Jeske O."/>
            <person name="Meyerdierks A."/>
            <person name="Storesund J.E."/>
            <person name="Kallscheuer N."/>
            <person name="Luecker S."/>
            <person name="Lage O.M."/>
            <person name="Pohl T."/>
            <person name="Merkel B.J."/>
            <person name="Hornburger P."/>
            <person name="Mueller R.-W."/>
            <person name="Bruemmer F."/>
            <person name="Labrenz M."/>
            <person name="Spormann A.M."/>
            <person name="Op Den Camp H."/>
            <person name="Overmann J."/>
            <person name="Amann R."/>
            <person name="Jetten M.S.M."/>
            <person name="Mascher T."/>
            <person name="Medema M.H."/>
            <person name="Devos D.P."/>
            <person name="Kaster A.-K."/>
            <person name="Ovreas L."/>
            <person name="Rohde M."/>
            <person name="Galperin M.Y."/>
            <person name="Jogler C."/>
        </authorList>
    </citation>
    <scope>NUCLEOTIDE SEQUENCE [LARGE SCALE GENOMIC DNA]</scope>
    <source>
        <strain evidence="1 2">KOR34</strain>
    </source>
</reference>
<evidence type="ECO:0000313" key="2">
    <source>
        <dbReference type="Proteomes" id="UP000316714"/>
    </source>
</evidence>
<organism evidence="1 2">
    <name type="scientific">Posidoniimonas corsicana</name>
    <dbReference type="NCBI Taxonomy" id="1938618"/>
    <lineage>
        <taxon>Bacteria</taxon>
        <taxon>Pseudomonadati</taxon>
        <taxon>Planctomycetota</taxon>
        <taxon>Planctomycetia</taxon>
        <taxon>Pirellulales</taxon>
        <taxon>Lacipirellulaceae</taxon>
        <taxon>Posidoniimonas</taxon>
    </lineage>
</organism>
<dbReference type="Proteomes" id="UP000316714">
    <property type="component" value="Unassembled WGS sequence"/>
</dbReference>
<sequence>MLRIVAGGLLGGLLLAGSAGAQYGKVLFFEDFEGVTLGESTNERIGTSISENVATEPGTSSIPGVWSSVGPAGWTRDNAVSTYLGAPTVTTGVAGTGLADYGVDEWDGWNFANLDFWSTAAGDQDRSMFGATSNASGTVAVADPDEYFDLGSQNDAVNGGYYSTALTTASFPVSAGAVHGVGFDSSWRPEAFDDAALGDTYVNLNNQAVEVFVTYDNGVTGPVIDWNSDSASGGFKADAPDENLPADGSGPAFVAPAGVTSATLTFKLANGANDWWWAIDNVEVNDLTGGQGQVLFEDFEGVALGDSVNERLAPGANVTTESTGVTSILGVDYATQGVENAYSHSFPAGWSTDNTGTPGAGGGDDAYGVLEWEQWSVTDKDFWAEVGGSTRSEFTKASGAVAVADGDEWDDIGDPGDSGDLTTVMRTPAIDVSGETFISLDFDSSWRPEDNQEVALTAYLDGTPLELLRWVSDSSSDDYHASAVNEDVLLVVDTTGYSSVEFEFSYIGNDDWWWAIDNVQVRSGVIPEPASAALIVAALTAAGVFTRRMA</sequence>
<dbReference type="EMBL" id="SIHJ01000002">
    <property type="protein sequence ID" value="TWT33810.1"/>
    <property type="molecule type" value="Genomic_DNA"/>
</dbReference>
<dbReference type="AlphaFoldDB" id="A0A5C5V6V7"/>
<protein>
    <recommendedName>
        <fullName evidence="3">PEP-CTERM protein-sorting domain-containing protein</fullName>
    </recommendedName>
</protein>
<gene>
    <name evidence="1" type="ORF">KOR34_36440</name>
</gene>
<evidence type="ECO:0008006" key="3">
    <source>
        <dbReference type="Google" id="ProtNLM"/>
    </source>
</evidence>
<evidence type="ECO:0000313" key="1">
    <source>
        <dbReference type="EMBL" id="TWT33810.1"/>
    </source>
</evidence>
<name>A0A5C5V6V7_9BACT</name>
<keyword evidence="2" id="KW-1185">Reference proteome</keyword>
<proteinExistence type="predicted"/>